<name>A0A3N2QAD0_SODAK</name>
<keyword evidence="2" id="KW-1133">Transmembrane helix</keyword>
<feature type="compositionally biased region" description="Basic residues" evidence="1">
    <location>
        <begin position="701"/>
        <end position="716"/>
    </location>
</feature>
<feature type="region of interest" description="Disordered" evidence="1">
    <location>
        <begin position="504"/>
        <end position="546"/>
    </location>
</feature>
<keyword evidence="2" id="KW-0812">Transmembrane</keyword>
<protein>
    <submittedName>
        <fullName evidence="3">Uncharacterized protein</fullName>
    </submittedName>
</protein>
<keyword evidence="2" id="KW-0472">Membrane</keyword>
<dbReference type="AlphaFoldDB" id="A0A3N2QAD0"/>
<dbReference type="GeneID" id="39583250"/>
<feature type="compositionally biased region" description="Low complexity" evidence="1">
    <location>
        <begin position="532"/>
        <end position="541"/>
    </location>
</feature>
<feature type="compositionally biased region" description="Basic and acidic residues" evidence="1">
    <location>
        <begin position="626"/>
        <end position="635"/>
    </location>
</feature>
<accession>A0A3N2QAD0</accession>
<evidence type="ECO:0000313" key="4">
    <source>
        <dbReference type="Proteomes" id="UP000272025"/>
    </source>
</evidence>
<evidence type="ECO:0000256" key="1">
    <source>
        <dbReference type="SAM" id="MobiDB-lite"/>
    </source>
</evidence>
<proteinExistence type="predicted"/>
<dbReference type="OrthoDB" id="5379885at2759"/>
<feature type="compositionally biased region" description="Polar residues" evidence="1">
    <location>
        <begin position="397"/>
        <end position="410"/>
    </location>
</feature>
<feature type="compositionally biased region" description="Polar residues" evidence="1">
    <location>
        <begin position="462"/>
        <end position="473"/>
    </location>
</feature>
<feature type="compositionally biased region" description="Low complexity" evidence="1">
    <location>
        <begin position="413"/>
        <end position="424"/>
    </location>
</feature>
<feature type="region of interest" description="Disordered" evidence="1">
    <location>
        <begin position="781"/>
        <end position="825"/>
    </location>
</feature>
<gene>
    <name evidence="3" type="ORF">SODALDRAFT_375853</name>
</gene>
<feature type="region of interest" description="Disordered" evidence="1">
    <location>
        <begin position="586"/>
        <end position="760"/>
    </location>
</feature>
<feature type="compositionally biased region" description="Acidic residues" evidence="1">
    <location>
        <begin position="604"/>
        <end position="625"/>
    </location>
</feature>
<sequence>MYCKSPVHLPSTRLTNNYGIPRTHSPFCIARVRVSRLTPYSFHIFLFPHPSWLHLHIVLFFFSPTLISIFIYLPLRVFSFIPPSRPISIFATYLLRRCRSPPVTTRDSQLGRSSALALLRHTLRSIRPCEPHRLNRPDRSLISTSLLENHWERHPAAALLLSVPREPHIVQDVDEIAFLLARLSFLPSFSYKATTYSFHTGSHVRPSALRHKMDSCEGVLLVPPERGQLLGRALWKARYVIVGRRNAHKHQKIQTHAGPSMAQVMTTASRMNSGSSSKSPPVHSVEDYVISIFKAKDDWDPAHQYPVSSVIDCQVQMVAHRKQGPVLPTLIVTLSDKERKRRSSRAAGLIANKEPTTSTLWFRTPPDDHHISLHDWARYILSRKLPSSPDSPASPSFTNPFPSRAPQNNDYYPRPSSGNNPSRSAFFHKTSTHGGRERPVTFSSESPSLRSKRSDISSPSSATNPSQLGYTMPDLNQYTTVLPSDIPSPVTSTGKYHQGDLIEGWTSAQGRSSTMSSPARVRGSVSSQAQQPGTSATDSSSPPAPRETILDRAFHLRYIPGSEREIPGEDKLSSLARFDALMREADQKRRQHKQAEMTAQSAWDLDESTDNEGDRDEDDDDDDDDNFAHEADENRQTLIPPKAQRALEFLVGRHEPESSLARPSAAPAAAAAAAAAAHSSSTGHHQPANFHAPLQAPSRPHTAHSKVRPNISHRTHSQPYLMARERPDVTSAPSPGKTSSEDGPARPGAEKRMSTSSAKRLSFTEFTKRLSSTSSLLLVQTNASGGSSRESTEFDRNPSQALKGTTSSTRPAVPPRPRRDADREDWEKRGNCVWELAPPAASPRLALPHHFFSSPSNGTTHDDLRSEKGRGLAFDGDDFDASEEGMDGFSSSHGGILYGVLLSVGFLTRGHIRK</sequence>
<feature type="compositionally biased region" description="Low complexity" evidence="1">
    <location>
        <begin position="387"/>
        <end position="396"/>
    </location>
</feature>
<reference evidence="3 4" key="1">
    <citation type="journal article" date="2018" name="Mol. Ecol.">
        <title>The obligate alkalophilic soda-lake fungus Sodiomyces alkalinus has shifted to a protein diet.</title>
        <authorList>
            <person name="Grum-Grzhimaylo A.A."/>
            <person name="Falkoski D.L."/>
            <person name="van den Heuvel J."/>
            <person name="Valero-Jimenez C.A."/>
            <person name="Min B."/>
            <person name="Choi I.G."/>
            <person name="Lipzen A."/>
            <person name="Daum C.G."/>
            <person name="Aanen D.K."/>
            <person name="Tsang A."/>
            <person name="Henrissat B."/>
            <person name="Bilanenko E.N."/>
            <person name="de Vries R.P."/>
            <person name="van Kan J.A.L."/>
            <person name="Grigoriev I.V."/>
            <person name="Debets A.J.M."/>
        </authorList>
    </citation>
    <scope>NUCLEOTIDE SEQUENCE [LARGE SCALE GENOMIC DNA]</scope>
    <source>
        <strain evidence="3 4">F11</strain>
    </source>
</reference>
<keyword evidence="4" id="KW-1185">Reference proteome</keyword>
<dbReference type="STRING" id="1314773.A0A3N2QAD0"/>
<dbReference type="EMBL" id="ML119051">
    <property type="protein sequence ID" value="ROT43712.1"/>
    <property type="molecule type" value="Genomic_DNA"/>
</dbReference>
<feature type="region of interest" description="Disordered" evidence="1">
    <location>
        <begin position="387"/>
        <end position="473"/>
    </location>
</feature>
<evidence type="ECO:0000313" key="3">
    <source>
        <dbReference type="EMBL" id="ROT43712.1"/>
    </source>
</evidence>
<dbReference type="Proteomes" id="UP000272025">
    <property type="component" value="Unassembled WGS sequence"/>
</dbReference>
<feature type="transmembrane region" description="Helical" evidence="2">
    <location>
        <begin position="52"/>
        <end position="75"/>
    </location>
</feature>
<feature type="compositionally biased region" description="Basic and acidic residues" evidence="1">
    <location>
        <begin position="739"/>
        <end position="753"/>
    </location>
</feature>
<feature type="compositionally biased region" description="Low complexity" evidence="1">
    <location>
        <begin position="658"/>
        <end position="681"/>
    </location>
</feature>
<dbReference type="RefSeq" id="XP_028471518.1">
    <property type="nucleotide sequence ID" value="XM_028614772.1"/>
</dbReference>
<organism evidence="3 4">
    <name type="scientific">Sodiomyces alkalinus (strain CBS 110278 / VKM F-3762 / F11)</name>
    <name type="common">Alkaliphilic filamentous fungus</name>
    <dbReference type="NCBI Taxonomy" id="1314773"/>
    <lineage>
        <taxon>Eukaryota</taxon>
        <taxon>Fungi</taxon>
        <taxon>Dikarya</taxon>
        <taxon>Ascomycota</taxon>
        <taxon>Pezizomycotina</taxon>
        <taxon>Sordariomycetes</taxon>
        <taxon>Hypocreomycetidae</taxon>
        <taxon>Glomerellales</taxon>
        <taxon>Plectosphaerellaceae</taxon>
        <taxon>Sodiomyces</taxon>
    </lineage>
</organism>
<evidence type="ECO:0000256" key="2">
    <source>
        <dbReference type="SAM" id="Phobius"/>
    </source>
</evidence>
<feature type="compositionally biased region" description="Polar residues" evidence="1">
    <location>
        <begin position="797"/>
        <end position="809"/>
    </location>
</feature>
<feature type="compositionally biased region" description="Polar residues" evidence="1">
    <location>
        <begin position="506"/>
        <end position="517"/>
    </location>
</feature>